<name>A0ACB5T7E4_AMBMO</name>
<comment type="caution">
    <text evidence="1">The sequence shown here is derived from an EMBL/GenBank/DDBJ whole genome shotgun (WGS) entry which is preliminary data.</text>
</comment>
<organism evidence="1 2">
    <name type="scientific">Ambrosiozyma monospora</name>
    <name type="common">Yeast</name>
    <name type="synonym">Endomycopsis monosporus</name>
    <dbReference type="NCBI Taxonomy" id="43982"/>
    <lineage>
        <taxon>Eukaryota</taxon>
        <taxon>Fungi</taxon>
        <taxon>Dikarya</taxon>
        <taxon>Ascomycota</taxon>
        <taxon>Saccharomycotina</taxon>
        <taxon>Pichiomycetes</taxon>
        <taxon>Pichiales</taxon>
        <taxon>Pichiaceae</taxon>
        <taxon>Ambrosiozyma</taxon>
    </lineage>
</organism>
<protein>
    <submittedName>
        <fullName evidence="1">Unnamed protein product</fullName>
    </submittedName>
</protein>
<evidence type="ECO:0000313" key="1">
    <source>
        <dbReference type="EMBL" id="GME83113.1"/>
    </source>
</evidence>
<proteinExistence type="predicted"/>
<dbReference type="Proteomes" id="UP001165064">
    <property type="component" value="Unassembled WGS sequence"/>
</dbReference>
<evidence type="ECO:0000313" key="2">
    <source>
        <dbReference type="Proteomes" id="UP001165064"/>
    </source>
</evidence>
<sequence length="502" mass="54824">MMENGVDLDHLILSRQQRYQSKQEKGSTRDNYPESGTDDDNEASPPYDDAQDYPDLGTHADTSQQGNVNSETSSSYGSESHDGDSGEDEEYGDDDEDDDDDEKGTKYFEQSSFQGHPFGQSTSSADDEESDEKPREPMQATDFGDDPNGSFFDGLRDSFKPSSSTVNQKKGPTNSTSHFTASAARFAATASRFAGTDSRGDTGPNTRFQKYGKHGGTQDDPIDLDSEPESNPGQSHVSEQEQEQQAPPSPTPILVPDDAPPITHLPTGPRKQRWMGRQRRGQRQRGGIPNLKPPPRHWMPTSPLRSPLRSETGTSTGTDIEGSRSPFKEQEENQVPKSKPSNVNPSKKARVDDGSGSGFGYHGFGPNGGKSSSVLGSTTSVNSGVDSRQSSSAPARTVVDGDEEPEVIYLEELLNNLPDVDNKETNIRSNKKQKQSSVNPDVDSEFASLNDMRTELDKENATRNAESDDNVPHLKRPAEHIDSIDDEIMSDGEGIGHVEIRI</sequence>
<dbReference type="EMBL" id="BSXS01004515">
    <property type="protein sequence ID" value="GME83113.1"/>
    <property type="molecule type" value="Genomic_DNA"/>
</dbReference>
<keyword evidence="2" id="KW-1185">Reference proteome</keyword>
<gene>
    <name evidence="1" type="ORF">Amon02_000595600</name>
</gene>
<accession>A0ACB5T7E4</accession>
<reference evidence="1" key="1">
    <citation type="submission" date="2023-04" db="EMBL/GenBank/DDBJ databases">
        <title>Ambrosiozyma monospora NBRC 10751.</title>
        <authorList>
            <person name="Ichikawa N."/>
            <person name="Sato H."/>
            <person name="Tonouchi N."/>
        </authorList>
    </citation>
    <scope>NUCLEOTIDE SEQUENCE</scope>
    <source>
        <strain evidence="1">NBRC 10751</strain>
    </source>
</reference>